<evidence type="ECO:0000313" key="3">
    <source>
        <dbReference type="Proteomes" id="UP001180536"/>
    </source>
</evidence>
<gene>
    <name evidence="2" type="ORF">J2X16_003144</name>
</gene>
<feature type="transmembrane region" description="Helical" evidence="1">
    <location>
        <begin position="20"/>
        <end position="44"/>
    </location>
</feature>
<keyword evidence="1" id="KW-0472">Membrane</keyword>
<dbReference type="Proteomes" id="UP001180536">
    <property type="component" value="Unassembled WGS sequence"/>
</dbReference>
<dbReference type="EMBL" id="JAVDXQ010000004">
    <property type="protein sequence ID" value="MDR7297795.1"/>
    <property type="molecule type" value="Genomic_DNA"/>
</dbReference>
<proteinExistence type="predicted"/>
<organism evidence="2 3">
    <name type="scientific">Pelomonas aquatica</name>
    <dbReference type="NCBI Taxonomy" id="431058"/>
    <lineage>
        <taxon>Bacteria</taxon>
        <taxon>Pseudomonadati</taxon>
        <taxon>Pseudomonadota</taxon>
        <taxon>Betaproteobacteria</taxon>
        <taxon>Burkholderiales</taxon>
        <taxon>Sphaerotilaceae</taxon>
        <taxon>Roseateles</taxon>
    </lineage>
</organism>
<keyword evidence="3" id="KW-1185">Reference proteome</keyword>
<reference evidence="2 3" key="1">
    <citation type="submission" date="2023-07" db="EMBL/GenBank/DDBJ databases">
        <title>Sorghum-associated microbial communities from plants grown in Nebraska, USA.</title>
        <authorList>
            <person name="Schachtman D."/>
        </authorList>
    </citation>
    <scope>NUCLEOTIDE SEQUENCE [LARGE SCALE GENOMIC DNA]</scope>
    <source>
        <strain evidence="2 3">BE310</strain>
    </source>
</reference>
<keyword evidence="1" id="KW-1133">Transmembrane helix</keyword>
<protein>
    <submittedName>
        <fullName evidence="2">Uncharacterized membrane protein YuzA (DUF378 family)</fullName>
    </submittedName>
</protein>
<dbReference type="PANTHER" id="PTHR37304:SF1">
    <property type="entry name" value="MEMBRANE PROTEIN"/>
    <property type="match status" value="1"/>
</dbReference>
<dbReference type="InterPro" id="IPR007211">
    <property type="entry name" value="DUF378"/>
</dbReference>
<keyword evidence="1" id="KW-0812">Transmembrane</keyword>
<feature type="transmembrane region" description="Helical" evidence="1">
    <location>
        <begin position="56"/>
        <end position="76"/>
    </location>
</feature>
<evidence type="ECO:0000313" key="2">
    <source>
        <dbReference type="EMBL" id="MDR7297795.1"/>
    </source>
</evidence>
<comment type="caution">
    <text evidence="2">The sequence shown here is derived from an EMBL/GenBank/DDBJ whole genome shotgun (WGS) entry which is preliminary data.</text>
</comment>
<dbReference type="Pfam" id="PF04070">
    <property type="entry name" value="DUF378"/>
    <property type="match status" value="1"/>
</dbReference>
<evidence type="ECO:0000256" key="1">
    <source>
        <dbReference type="SAM" id="Phobius"/>
    </source>
</evidence>
<accession>A0ABU1ZCS9</accession>
<dbReference type="PANTHER" id="PTHR37304">
    <property type="entry name" value="MEMBRANE PROTEIN-RELATED"/>
    <property type="match status" value="1"/>
</dbReference>
<name>A0ABU1ZCS9_9BURK</name>
<sequence length="84" mass="8618">MGDAGFSTPDLTGRSAAARVATMVALMLLIIGGFNWALVGLFNMDFVAALFGPMTVAARAVYVAVGVAALYGLTLLPRLAQGTL</sequence>